<protein>
    <submittedName>
        <fullName evidence="4">Enoyl-CoA hydratase/isomerase family protein</fullName>
    </submittedName>
</protein>
<dbReference type="PROSITE" id="PS00166">
    <property type="entry name" value="ENOYL_COA_HYDRATASE"/>
    <property type="match status" value="1"/>
</dbReference>
<dbReference type="InterPro" id="IPR018376">
    <property type="entry name" value="Enoyl-CoA_hyd/isom_CS"/>
</dbReference>
<dbReference type="Proteomes" id="UP000320048">
    <property type="component" value="Unassembled WGS sequence"/>
</dbReference>
<evidence type="ECO:0000256" key="2">
    <source>
        <dbReference type="ARBA" id="ARBA00023239"/>
    </source>
</evidence>
<dbReference type="Gene3D" id="3.90.226.10">
    <property type="entry name" value="2-enoyl-CoA Hydratase, Chain A, domain 1"/>
    <property type="match status" value="1"/>
</dbReference>
<organism evidence="4 5">
    <name type="scientific">Candidatus Segetimicrobium genomatis</name>
    <dbReference type="NCBI Taxonomy" id="2569760"/>
    <lineage>
        <taxon>Bacteria</taxon>
        <taxon>Bacillati</taxon>
        <taxon>Candidatus Sysuimicrobiota</taxon>
        <taxon>Candidatus Sysuimicrobiia</taxon>
        <taxon>Candidatus Sysuimicrobiales</taxon>
        <taxon>Candidatus Segetimicrobiaceae</taxon>
        <taxon>Candidatus Segetimicrobium</taxon>
    </lineage>
</organism>
<name>A0A537JAS4_9BACT</name>
<dbReference type="GO" id="GO:0016829">
    <property type="term" value="F:lyase activity"/>
    <property type="evidence" value="ECO:0007669"/>
    <property type="project" value="UniProtKB-KW"/>
</dbReference>
<proteinExistence type="inferred from homology"/>
<evidence type="ECO:0000313" key="5">
    <source>
        <dbReference type="Proteomes" id="UP000320048"/>
    </source>
</evidence>
<dbReference type="EMBL" id="VBAO01000236">
    <property type="protein sequence ID" value="TMI80186.1"/>
    <property type="molecule type" value="Genomic_DNA"/>
</dbReference>
<dbReference type="CDD" id="cd06558">
    <property type="entry name" value="crotonase-like"/>
    <property type="match status" value="1"/>
</dbReference>
<evidence type="ECO:0000313" key="4">
    <source>
        <dbReference type="EMBL" id="TMI80186.1"/>
    </source>
</evidence>
<sequence length="257" mass="28062">MLVELERPEDGIAVLRLNNPPLNLVTLEMTRQLDDTLGALADDRRVRAVVVAGAGERAFCVGSDVREFPMVRDRVVATKLHRENEVWNRLEDLPQPTVAAIQGWALGGGLELALCCDLRVMEEDAWIGLPEIRLGVFPGSGGPIRLVRLVGQSRAKPVVYFGDPIAAQDAAHLGLIHRVVPRGQAMAGAMDLARRLAGQPALAIQASKRLMGVAAEADRDTAVGFALEQSHRIFQTDDMLEGVTAFLEKRTPRFRHA</sequence>
<dbReference type="AlphaFoldDB" id="A0A537JAS4"/>
<dbReference type="FunFam" id="3.90.226.10:FF:000009">
    <property type="entry name" value="Carnitinyl-CoA dehydratase"/>
    <property type="match status" value="1"/>
</dbReference>
<keyword evidence="2" id="KW-0456">Lyase</keyword>
<comment type="similarity">
    <text evidence="1 3">Belongs to the enoyl-CoA hydratase/isomerase family.</text>
</comment>
<evidence type="ECO:0000256" key="3">
    <source>
        <dbReference type="RuleBase" id="RU003707"/>
    </source>
</evidence>
<evidence type="ECO:0000256" key="1">
    <source>
        <dbReference type="ARBA" id="ARBA00005254"/>
    </source>
</evidence>
<keyword evidence="4" id="KW-0413">Isomerase</keyword>
<dbReference type="SUPFAM" id="SSF52096">
    <property type="entry name" value="ClpP/crotonase"/>
    <property type="match status" value="1"/>
</dbReference>
<dbReference type="GO" id="GO:0006635">
    <property type="term" value="P:fatty acid beta-oxidation"/>
    <property type="evidence" value="ECO:0007669"/>
    <property type="project" value="TreeGrafter"/>
</dbReference>
<dbReference type="Gene3D" id="1.10.12.10">
    <property type="entry name" value="Lyase 2-enoyl-coa Hydratase, Chain A, domain 2"/>
    <property type="match status" value="1"/>
</dbReference>
<dbReference type="Pfam" id="PF00378">
    <property type="entry name" value="ECH_1"/>
    <property type="match status" value="1"/>
</dbReference>
<gene>
    <name evidence="4" type="ORF">E6H04_09085</name>
</gene>
<dbReference type="InterPro" id="IPR001753">
    <property type="entry name" value="Enoyl-CoA_hydra/iso"/>
</dbReference>
<dbReference type="GO" id="GO:0016853">
    <property type="term" value="F:isomerase activity"/>
    <property type="evidence" value="ECO:0007669"/>
    <property type="project" value="UniProtKB-KW"/>
</dbReference>
<comment type="caution">
    <text evidence="4">The sequence shown here is derived from an EMBL/GenBank/DDBJ whole genome shotgun (WGS) entry which is preliminary data.</text>
</comment>
<dbReference type="InterPro" id="IPR029045">
    <property type="entry name" value="ClpP/crotonase-like_dom_sf"/>
</dbReference>
<reference evidence="4 5" key="1">
    <citation type="journal article" date="2019" name="Nat. Microbiol.">
        <title>Mediterranean grassland soil C-N compound turnover is dependent on rainfall and depth, and is mediated by genomically divergent microorganisms.</title>
        <authorList>
            <person name="Diamond S."/>
            <person name="Andeer P.F."/>
            <person name="Li Z."/>
            <person name="Crits-Christoph A."/>
            <person name="Burstein D."/>
            <person name="Anantharaman K."/>
            <person name="Lane K.R."/>
            <person name="Thomas B.C."/>
            <person name="Pan C."/>
            <person name="Northen T.R."/>
            <person name="Banfield J.F."/>
        </authorList>
    </citation>
    <scope>NUCLEOTIDE SEQUENCE [LARGE SCALE GENOMIC DNA]</scope>
    <source>
        <strain evidence="4">NP_7</strain>
    </source>
</reference>
<accession>A0A537JAS4</accession>
<dbReference type="PANTHER" id="PTHR11941">
    <property type="entry name" value="ENOYL-COA HYDRATASE-RELATED"/>
    <property type="match status" value="1"/>
</dbReference>
<dbReference type="PANTHER" id="PTHR11941:SF54">
    <property type="entry name" value="ENOYL-COA HYDRATASE, MITOCHONDRIAL"/>
    <property type="match status" value="1"/>
</dbReference>
<dbReference type="InterPro" id="IPR014748">
    <property type="entry name" value="Enoyl-CoA_hydra_C"/>
</dbReference>